<keyword evidence="3" id="KW-1185">Reference proteome</keyword>
<feature type="transmembrane region" description="Helical" evidence="1">
    <location>
        <begin position="63"/>
        <end position="89"/>
    </location>
</feature>
<dbReference type="AlphaFoldDB" id="A0A073INN3"/>
<sequence length="100" mass="11372">MKHASKNWRQVRRATLERTQRSIVHPLLSIQTAFLVAISIYFGGLLRFSIFYTGPSEFFLFDVFQAVTLVAASIAIMLLLGPVVILGMLSRRFERLLGEQ</sequence>
<dbReference type="EMBL" id="JAMC01000001">
    <property type="protein sequence ID" value="KEJ91071.1"/>
    <property type="molecule type" value="Genomic_DNA"/>
</dbReference>
<keyword evidence="1" id="KW-1133">Transmembrane helix</keyword>
<dbReference type="eggNOG" id="ENOG502ZU2W">
    <property type="taxonomic scope" value="Bacteria"/>
</dbReference>
<gene>
    <name evidence="2" type="ORF">DSW25_02445</name>
</gene>
<keyword evidence="1" id="KW-0812">Transmembrane</keyword>
<accession>A0A073INN3</accession>
<comment type="caution">
    <text evidence="2">The sequence shown here is derived from an EMBL/GenBank/DDBJ whole genome shotgun (WGS) entry which is preliminary data.</text>
</comment>
<dbReference type="STRING" id="1300350.Z948_1775"/>
<protein>
    <submittedName>
        <fullName evidence="2">Uncharacterized protein</fullName>
    </submittedName>
</protein>
<name>A0A073INN3_9RHOB</name>
<feature type="transmembrane region" description="Helical" evidence="1">
    <location>
        <begin position="21"/>
        <end position="43"/>
    </location>
</feature>
<reference evidence="2 3" key="1">
    <citation type="submission" date="2014-01" db="EMBL/GenBank/DDBJ databases">
        <title>Sulfitobacter donghicola JCM 14565 Genome Sequencing.</title>
        <authorList>
            <person name="Lai Q."/>
            <person name="Hong Z."/>
        </authorList>
    </citation>
    <scope>NUCLEOTIDE SEQUENCE [LARGE SCALE GENOMIC DNA]</scope>
    <source>
        <strain evidence="2 3">JCM 14565</strain>
    </source>
</reference>
<evidence type="ECO:0000313" key="3">
    <source>
        <dbReference type="Proteomes" id="UP000027734"/>
    </source>
</evidence>
<evidence type="ECO:0000256" key="1">
    <source>
        <dbReference type="SAM" id="Phobius"/>
    </source>
</evidence>
<organism evidence="2 3">
    <name type="scientific">Sulfitobacter donghicola DSW-25 = KCTC 12864 = JCM 14565</name>
    <dbReference type="NCBI Taxonomy" id="1300350"/>
    <lineage>
        <taxon>Bacteria</taxon>
        <taxon>Pseudomonadati</taxon>
        <taxon>Pseudomonadota</taxon>
        <taxon>Alphaproteobacteria</taxon>
        <taxon>Rhodobacterales</taxon>
        <taxon>Roseobacteraceae</taxon>
        <taxon>Sulfitobacter</taxon>
    </lineage>
</organism>
<proteinExistence type="predicted"/>
<dbReference type="Proteomes" id="UP000027734">
    <property type="component" value="Unassembled WGS sequence"/>
</dbReference>
<keyword evidence="1" id="KW-0472">Membrane</keyword>
<evidence type="ECO:0000313" key="2">
    <source>
        <dbReference type="EMBL" id="KEJ91071.1"/>
    </source>
</evidence>